<evidence type="ECO:0000313" key="4">
    <source>
        <dbReference type="Proteomes" id="UP000284706"/>
    </source>
</evidence>
<dbReference type="Pfam" id="PF01926">
    <property type="entry name" value="MMR_HSR1"/>
    <property type="match status" value="1"/>
</dbReference>
<gene>
    <name evidence="3" type="ORF">CVT26_015216</name>
</gene>
<keyword evidence="1" id="KW-1133">Transmembrane helix</keyword>
<dbReference type="Proteomes" id="UP000284706">
    <property type="component" value="Unassembled WGS sequence"/>
</dbReference>
<dbReference type="InterPro" id="IPR006073">
    <property type="entry name" value="GTP-bd"/>
</dbReference>
<dbReference type="InterPro" id="IPR027417">
    <property type="entry name" value="P-loop_NTPase"/>
</dbReference>
<protein>
    <recommendedName>
        <fullName evidence="2">G domain-containing protein</fullName>
    </recommendedName>
</protein>
<evidence type="ECO:0000256" key="1">
    <source>
        <dbReference type="SAM" id="Phobius"/>
    </source>
</evidence>
<keyword evidence="1" id="KW-0472">Membrane</keyword>
<dbReference type="GO" id="GO:0005525">
    <property type="term" value="F:GTP binding"/>
    <property type="evidence" value="ECO:0007669"/>
    <property type="project" value="InterPro"/>
</dbReference>
<proteinExistence type="predicted"/>
<keyword evidence="1" id="KW-0812">Transmembrane</keyword>
<dbReference type="SUPFAM" id="SSF52540">
    <property type="entry name" value="P-loop containing nucleoside triphosphate hydrolases"/>
    <property type="match status" value="1"/>
</dbReference>
<evidence type="ECO:0000313" key="3">
    <source>
        <dbReference type="EMBL" id="PPQ79480.1"/>
    </source>
</evidence>
<dbReference type="EMBL" id="NHYE01005000">
    <property type="protein sequence ID" value="PPQ79480.1"/>
    <property type="molecule type" value="Genomic_DNA"/>
</dbReference>
<dbReference type="OrthoDB" id="8954335at2759"/>
<comment type="caution">
    <text evidence="3">The sequence shown here is derived from an EMBL/GenBank/DDBJ whole genome shotgun (WGS) entry which is preliminary data.</text>
</comment>
<feature type="transmembrane region" description="Helical" evidence="1">
    <location>
        <begin position="14"/>
        <end position="34"/>
    </location>
</feature>
<organism evidence="3 4">
    <name type="scientific">Gymnopilus dilepis</name>
    <dbReference type="NCBI Taxonomy" id="231916"/>
    <lineage>
        <taxon>Eukaryota</taxon>
        <taxon>Fungi</taxon>
        <taxon>Dikarya</taxon>
        <taxon>Basidiomycota</taxon>
        <taxon>Agaricomycotina</taxon>
        <taxon>Agaricomycetes</taxon>
        <taxon>Agaricomycetidae</taxon>
        <taxon>Agaricales</taxon>
        <taxon>Agaricineae</taxon>
        <taxon>Hymenogastraceae</taxon>
        <taxon>Gymnopilus</taxon>
    </lineage>
</organism>
<keyword evidence="4" id="KW-1185">Reference proteome</keyword>
<accession>A0A409WM39</accession>
<evidence type="ECO:0000259" key="2">
    <source>
        <dbReference type="Pfam" id="PF01926"/>
    </source>
</evidence>
<name>A0A409WM39_9AGAR</name>
<dbReference type="AlphaFoldDB" id="A0A409WM39"/>
<dbReference type="Gene3D" id="3.40.50.300">
    <property type="entry name" value="P-loop containing nucleotide triphosphate hydrolases"/>
    <property type="match status" value="1"/>
</dbReference>
<feature type="domain" description="G" evidence="2">
    <location>
        <begin position="16"/>
        <end position="118"/>
    </location>
</feature>
<reference evidence="3 4" key="1">
    <citation type="journal article" date="2018" name="Evol. Lett.">
        <title>Horizontal gene cluster transfer increased hallucinogenic mushroom diversity.</title>
        <authorList>
            <person name="Reynolds H.T."/>
            <person name="Vijayakumar V."/>
            <person name="Gluck-Thaler E."/>
            <person name="Korotkin H.B."/>
            <person name="Matheny P.B."/>
            <person name="Slot J.C."/>
        </authorList>
    </citation>
    <scope>NUCLEOTIDE SEQUENCE [LARGE SCALE GENOMIC DNA]</scope>
    <source>
        <strain evidence="3 4">SRW20</strain>
    </source>
</reference>
<sequence>MSSTHGLPLDDKDILILIVGSTGAGKSFFINALLQQQDRMPVGRGLTACTTEIDYACLKTSELELYPHLKAYRIILVDTPGFNDCDKDDTQILDNIIQELKEPPKRKARLGGIIYLHDIMVSRFDGGSQQNLQMLQKLCGTSRLNNVILATTKWGRKKQHSEDLHNQLIAKYWKALLEKGARVRRFDADFRSAWDVIDPVISTIAQQLSQDTFFGMELGGYDAERGPAVRGDDKKRRNALQNFWPFKGLFKRGRGTACI</sequence>
<dbReference type="InParanoid" id="A0A409WM39"/>